<sequence length="253" mass="28745">MENPSKGHFMSQSYKSPLAKKGFEIAKPHLKAAASNIASNAVKHVMERFAGDQEDDQEMKQEGSGGIMVLSRRKRRRPPGERIPSSFNKQPFAPMTQLSIDEKTYTEISPLSAITDGGPIEFFIPGDGDRQCDVTLGDRLISQSSATHPYRCMIETLLNFSPDTLSRFATRRICFWVAYQSTWFWYGTHEAFTGRRDLSPFNFRHYDIEYLALCQDGRQVPAKAFQPDFNNGVSVREFYNMFLATGDIAKIYP</sequence>
<accession>A0A5C6MGB1</accession>
<name>A0A5C6MGB1_9TELE</name>
<evidence type="ECO:0000313" key="1">
    <source>
        <dbReference type="EMBL" id="TWW53739.1"/>
    </source>
</evidence>
<gene>
    <name evidence="1" type="ORF">D4764_0109190</name>
</gene>
<comment type="caution">
    <text evidence="1">The sequence shown here is derived from an EMBL/GenBank/DDBJ whole genome shotgun (WGS) entry which is preliminary data.</text>
</comment>
<evidence type="ECO:0000313" key="2">
    <source>
        <dbReference type="Proteomes" id="UP000324091"/>
    </source>
</evidence>
<protein>
    <submittedName>
        <fullName evidence="1">Uncharacterized protein</fullName>
    </submittedName>
</protein>
<dbReference type="Proteomes" id="UP000324091">
    <property type="component" value="Unassembled WGS sequence"/>
</dbReference>
<reference evidence="1 2" key="1">
    <citation type="submission" date="2019-04" db="EMBL/GenBank/DDBJ databases">
        <title>Chromosome genome assembly for Takifugu flavidus.</title>
        <authorList>
            <person name="Xiao S."/>
        </authorList>
    </citation>
    <scope>NUCLEOTIDE SEQUENCE [LARGE SCALE GENOMIC DNA]</scope>
    <source>
        <strain evidence="1">HTHZ2018</strain>
        <tissue evidence="1">Muscle</tissue>
    </source>
</reference>
<keyword evidence="2" id="KW-1185">Reference proteome</keyword>
<dbReference type="EMBL" id="RHFK02000567">
    <property type="protein sequence ID" value="TWW53739.1"/>
    <property type="molecule type" value="Genomic_DNA"/>
</dbReference>
<organism evidence="1 2">
    <name type="scientific">Takifugu flavidus</name>
    <name type="common">sansaifugu</name>
    <dbReference type="NCBI Taxonomy" id="433684"/>
    <lineage>
        <taxon>Eukaryota</taxon>
        <taxon>Metazoa</taxon>
        <taxon>Chordata</taxon>
        <taxon>Craniata</taxon>
        <taxon>Vertebrata</taxon>
        <taxon>Euteleostomi</taxon>
        <taxon>Actinopterygii</taxon>
        <taxon>Neopterygii</taxon>
        <taxon>Teleostei</taxon>
        <taxon>Neoteleostei</taxon>
        <taxon>Acanthomorphata</taxon>
        <taxon>Eupercaria</taxon>
        <taxon>Tetraodontiformes</taxon>
        <taxon>Tetradontoidea</taxon>
        <taxon>Tetraodontidae</taxon>
        <taxon>Takifugu</taxon>
    </lineage>
</organism>
<proteinExistence type="predicted"/>
<dbReference type="AlphaFoldDB" id="A0A5C6MGB1"/>